<comment type="caution">
    <text evidence="1">The sequence shown here is derived from an EMBL/GenBank/DDBJ whole genome shotgun (WGS) entry which is preliminary data.</text>
</comment>
<proteinExistence type="predicted"/>
<dbReference type="PANTHER" id="PTHR43857:SF1">
    <property type="entry name" value="YJGH FAMILY PROTEIN"/>
    <property type="match status" value="1"/>
</dbReference>
<evidence type="ECO:0000313" key="2">
    <source>
        <dbReference type="Proteomes" id="UP000712045"/>
    </source>
</evidence>
<name>A0ABS2HXF5_9ACTN</name>
<dbReference type="Pfam" id="PF01042">
    <property type="entry name" value="Ribonuc_L-PSP"/>
    <property type="match status" value="1"/>
</dbReference>
<sequence>MAAEQVESWGVPWEQAFGYVQAVRHGDTIHVAGQFSHDGEGLVAPAPVDEHGRVTDFGTMEEQMRTTYANTAKLLARFGATMEDVVEEVVHVLDMDSAFAAAGPVRRTAFATGTPQVATTILVTPRLAQPGQLVEISCTARLSA</sequence>
<dbReference type="SUPFAM" id="SSF55298">
    <property type="entry name" value="YjgF-like"/>
    <property type="match status" value="1"/>
</dbReference>
<dbReference type="Proteomes" id="UP000712045">
    <property type="component" value="Unassembled WGS sequence"/>
</dbReference>
<gene>
    <name evidence="1" type="ORF">JS521_11865</name>
</gene>
<organism evidence="1 2">
    <name type="scientific">Streptomyces durocortorensis</name>
    <dbReference type="NCBI Taxonomy" id="2811104"/>
    <lineage>
        <taxon>Bacteria</taxon>
        <taxon>Bacillati</taxon>
        <taxon>Actinomycetota</taxon>
        <taxon>Actinomycetes</taxon>
        <taxon>Kitasatosporales</taxon>
        <taxon>Streptomycetaceae</taxon>
        <taxon>Streptomyces</taxon>
    </lineage>
</organism>
<dbReference type="PANTHER" id="PTHR43857">
    <property type="entry name" value="BLR7761 PROTEIN"/>
    <property type="match status" value="1"/>
</dbReference>
<keyword evidence="2" id="KW-1185">Reference proteome</keyword>
<dbReference type="RefSeq" id="WP_205082706.1">
    <property type="nucleotide sequence ID" value="NZ_JAFEUF010000044.1"/>
</dbReference>
<dbReference type="InterPro" id="IPR006175">
    <property type="entry name" value="YjgF/YER057c/UK114"/>
</dbReference>
<evidence type="ECO:0000313" key="1">
    <source>
        <dbReference type="EMBL" id="MBM7054539.1"/>
    </source>
</evidence>
<dbReference type="EMBL" id="JAFEUF010000044">
    <property type="protein sequence ID" value="MBM7054539.1"/>
    <property type="molecule type" value="Genomic_DNA"/>
</dbReference>
<dbReference type="Gene3D" id="3.30.1330.40">
    <property type="entry name" value="RutC-like"/>
    <property type="match status" value="1"/>
</dbReference>
<accession>A0ABS2HXF5</accession>
<protein>
    <submittedName>
        <fullName evidence="1">RidA family protein</fullName>
    </submittedName>
</protein>
<dbReference type="InterPro" id="IPR035959">
    <property type="entry name" value="RutC-like_sf"/>
</dbReference>
<reference evidence="1 2" key="1">
    <citation type="submission" date="2021-02" db="EMBL/GenBank/DDBJ databases">
        <title>Genome Streptomyces sp. RHZ10.</title>
        <authorList>
            <person name="Besaury L."/>
        </authorList>
    </citation>
    <scope>NUCLEOTIDE SEQUENCE [LARGE SCALE GENOMIC DNA]</scope>
    <source>
        <strain evidence="1 2">RHZ10</strain>
    </source>
</reference>